<dbReference type="Proteomes" id="UP001469553">
    <property type="component" value="Unassembled WGS sequence"/>
</dbReference>
<evidence type="ECO:0000313" key="3">
    <source>
        <dbReference type="Proteomes" id="UP001469553"/>
    </source>
</evidence>
<feature type="compositionally biased region" description="Basic and acidic residues" evidence="1">
    <location>
        <begin position="22"/>
        <end position="35"/>
    </location>
</feature>
<comment type="caution">
    <text evidence="2">The sequence shown here is derived from an EMBL/GenBank/DDBJ whole genome shotgun (WGS) entry which is preliminary data.</text>
</comment>
<dbReference type="EMBL" id="JAHRIP010023267">
    <property type="protein sequence ID" value="MEQ2289459.1"/>
    <property type="molecule type" value="Genomic_DNA"/>
</dbReference>
<name>A0ABV0Y743_9TELE</name>
<protein>
    <submittedName>
        <fullName evidence="2">Uncharacterized protein</fullName>
    </submittedName>
</protein>
<sequence>MVNAMLEGLCLSAGLDMPQASPREDGRDVWGEEEKRGSPEGLWFVPAAAYTGLMRSLREGVRVSVYVCVCLFVSAPV</sequence>
<proteinExistence type="predicted"/>
<gene>
    <name evidence="2" type="ORF">AMECASPLE_033205</name>
</gene>
<organism evidence="2 3">
    <name type="scientific">Ameca splendens</name>
    <dbReference type="NCBI Taxonomy" id="208324"/>
    <lineage>
        <taxon>Eukaryota</taxon>
        <taxon>Metazoa</taxon>
        <taxon>Chordata</taxon>
        <taxon>Craniata</taxon>
        <taxon>Vertebrata</taxon>
        <taxon>Euteleostomi</taxon>
        <taxon>Actinopterygii</taxon>
        <taxon>Neopterygii</taxon>
        <taxon>Teleostei</taxon>
        <taxon>Neoteleostei</taxon>
        <taxon>Acanthomorphata</taxon>
        <taxon>Ovalentaria</taxon>
        <taxon>Atherinomorphae</taxon>
        <taxon>Cyprinodontiformes</taxon>
        <taxon>Goodeidae</taxon>
        <taxon>Ameca</taxon>
    </lineage>
</organism>
<evidence type="ECO:0000256" key="1">
    <source>
        <dbReference type="SAM" id="MobiDB-lite"/>
    </source>
</evidence>
<accession>A0ABV0Y743</accession>
<evidence type="ECO:0000313" key="2">
    <source>
        <dbReference type="EMBL" id="MEQ2289459.1"/>
    </source>
</evidence>
<reference evidence="2 3" key="1">
    <citation type="submission" date="2021-06" db="EMBL/GenBank/DDBJ databases">
        <authorList>
            <person name="Palmer J.M."/>
        </authorList>
    </citation>
    <scope>NUCLEOTIDE SEQUENCE [LARGE SCALE GENOMIC DNA]</scope>
    <source>
        <strain evidence="2 3">AS_MEX2019</strain>
        <tissue evidence="2">Muscle</tissue>
    </source>
</reference>
<keyword evidence="3" id="KW-1185">Reference proteome</keyword>
<feature type="region of interest" description="Disordered" evidence="1">
    <location>
        <begin position="15"/>
        <end position="35"/>
    </location>
</feature>